<dbReference type="Proteomes" id="UP000220251">
    <property type="component" value="Unassembled WGS sequence"/>
</dbReference>
<dbReference type="OrthoDB" id="21612at2"/>
<evidence type="ECO:0000256" key="3">
    <source>
        <dbReference type="ARBA" id="ARBA00023274"/>
    </source>
</evidence>
<protein>
    <recommendedName>
        <fullName evidence="4 5">Large ribosomal subunit protein uL29</fullName>
    </recommendedName>
</protein>
<comment type="similarity">
    <text evidence="1 5">Belongs to the universal ribosomal protein uL29 family.</text>
</comment>
<sequence>MLKAKDLRDKSLDELKADVIDMRKELFAWVNDAKQSKKIDQPSFAKNKRREIARVLTVIREKELEIR</sequence>
<evidence type="ECO:0000313" key="7">
    <source>
        <dbReference type="Proteomes" id="UP000220251"/>
    </source>
</evidence>
<dbReference type="EMBL" id="CWGJ01000006">
    <property type="protein sequence ID" value="CRX37855.1"/>
    <property type="molecule type" value="Genomic_DNA"/>
</dbReference>
<dbReference type="Gene3D" id="1.10.287.310">
    <property type="match status" value="1"/>
</dbReference>
<evidence type="ECO:0000256" key="2">
    <source>
        <dbReference type="ARBA" id="ARBA00022980"/>
    </source>
</evidence>
<keyword evidence="3 5" id="KW-0687">Ribonucleoprotein</keyword>
<dbReference type="HAMAP" id="MF_00374">
    <property type="entry name" value="Ribosomal_uL29"/>
    <property type="match status" value="1"/>
</dbReference>
<dbReference type="GO" id="GO:0005840">
    <property type="term" value="C:ribosome"/>
    <property type="evidence" value="ECO:0007669"/>
    <property type="project" value="UniProtKB-KW"/>
</dbReference>
<accession>A0A0H5E3R2</accession>
<name>A0A0H5E3R2_9BACT</name>
<keyword evidence="2 5" id="KW-0689">Ribosomal protein</keyword>
<dbReference type="GO" id="GO:0003735">
    <property type="term" value="F:structural constituent of ribosome"/>
    <property type="evidence" value="ECO:0007669"/>
    <property type="project" value="InterPro"/>
</dbReference>
<dbReference type="GO" id="GO:1990904">
    <property type="term" value="C:ribonucleoprotein complex"/>
    <property type="evidence" value="ECO:0007669"/>
    <property type="project" value="UniProtKB-KW"/>
</dbReference>
<evidence type="ECO:0000256" key="5">
    <source>
        <dbReference type="HAMAP-Rule" id="MF_00374"/>
    </source>
</evidence>
<proteinExistence type="inferred from homology"/>
<organism evidence="6 7">
    <name type="scientific">Estrella lausannensis</name>
    <dbReference type="NCBI Taxonomy" id="483423"/>
    <lineage>
        <taxon>Bacteria</taxon>
        <taxon>Pseudomonadati</taxon>
        <taxon>Chlamydiota</taxon>
        <taxon>Chlamydiia</taxon>
        <taxon>Parachlamydiales</taxon>
        <taxon>Candidatus Criblamydiaceae</taxon>
        <taxon>Estrella</taxon>
    </lineage>
</organism>
<dbReference type="InterPro" id="IPR001854">
    <property type="entry name" value="Ribosomal_uL29"/>
</dbReference>
<dbReference type="InterPro" id="IPR036049">
    <property type="entry name" value="Ribosomal_uL29_sf"/>
</dbReference>
<dbReference type="GO" id="GO:0006412">
    <property type="term" value="P:translation"/>
    <property type="evidence" value="ECO:0007669"/>
    <property type="project" value="UniProtKB-UniRule"/>
</dbReference>
<gene>
    <name evidence="5 6" type="primary">rpmC</name>
    <name evidence="6" type="ORF">ELAC_0500</name>
</gene>
<evidence type="ECO:0000313" key="6">
    <source>
        <dbReference type="EMBL" id="CRX37855.1"/>
    </source>
</evidence>
<reference evidence="7" key="1">
    <citation type="submission" date="2015-06" db="EMBL/GenBank/DDBJ databases">
        <authorList>
            <person name="Bertelli C."/>
        </authorList>
    </citation>
    <scope>NUCLEOTIDE SEQUENCE [LARGE SCALE GENOMIC DNA]</scope>
    <source>
        <strain evidence="7">CRIB-30</strain>
    </source>
</reference>
<dbReference type="Pfam" id="PF00831">
    <property type="entry name" value="Ribosomal_L29"/>
    <property type="match status" value="1"/>
</dbReference>
<evidence type="ECO:0000256" key="1">
    <source>
        <dbReference type="ARBA" id="ARBA00009254"/>
    </source>
</evidence>
<keyword evidence="7" id="KW-1185">Reference proteome</keyword>
<dbReference type="RefSeq" id="WP_098037703.1">
    <property type="nucleotide sequence ID" value="NZ_CWGJ01000006.1"/>
</dbReference>
<dbReference type="NCBIfam" id="TIGR00012">
    <property type="entry name" value="L29"/>
    <property type="match status" value="1"/>
</dbReference>
<dbReference type="AlphaFoldDB" id="A0A0H5E3R2"/>
<evidence type="ECO:0000256" key="4">
    <source>
        <dbReference type="ARBA" id="ARBA00035204"/>
    </source>
</evidence>
<dbReference type="SUPFAM" id="SSF46561">
    <property type="entry name" value="Ribosomal protein L29 (L29p)"/>
    <property type="match status" value="1"/>
</dbReference>